<comment type="caution">
    <text evidence="5">The sequence shown here is derived from an EMBL/GenBank/DDBJ whole genome shotgun (WGS) entry which is preliminary data.</text>
</comment>
<reference evidence="5 6" key="1">
    <citation type="submission" date="2018-08" db="EMBL/GenBank/DDBJ databases">
        <title>A genome reference for cultivated species of the human gut microbiota.</title>
        <authorList>
            <person name="Zou Y."/>
            <person name="Xue W."/>
            <person name="Luo G."/>
        </authorList>
    </citation>
    <scope>NUCLEOTIDE SEQUENCE [LARGE SCALE GENOMIC DNA]</scope>
    <source>
        <strain evidence="5 6">AF19-16AC</strain>
    </source>
</reference>
<sequence>MKKKIIGVMLSAMMLTVTILSGCSSGNEENTANSTKDKEKDGTYDIVVMPKLVGVPFYTSCEEGTKKAAEELGVNVIFNGPTVADAAEQVKMLEDYITQGVDAICVAPNDAAALDNVLKKAKDAGIAVLDWDSQANKELVDLSIHQIDDKEYAEHMMEELAKRMGGKGEYAIITGGLSADNLNSWIKYGKAYQEENYPEMKLVADPFPTDEKQDVALSTAKDIVKAYPNVKGLYCMSTPTPLGAAQAIRELGLQDEIVVVGTAIYDDCKDYLTDGALDLGSLWSCPDLGYLTVASAKAQLDGIELKDGVEIEGWGKIRMNGEKDVIMGSPEDYTSETESQK</sequence>
<dbReference type="PANTHER" id="PTHR30036:SF7">
    <property type="entry name" value="ABC TRANSPORTER PERIPLASMIC-BINDING PROTEIN YPHF"/>
    <property type="match status" value="1"/>
</dbReference>
<dbReference type="Pfam" id="PF13407">
    <property type="entry name" value="Peripla_BP_4"/>
    <property type="match status" value="1"/>
</dbReference>
<evidence type="ECO:0000256" key="2">
    <source>
        <dbReference type="ARBA" id="ARBA00007639"/>
    </source>
</evidence>
<organism evidence="5 6">
    <name type="scientific">Mediterraneibacter gnavus</name>
    <name type="common">Ruminococcus gnavus</name>
    <dbReference type="NCBI Taxonomy" id="33038"/>
    <lineage>
        <taxon>Bacteria</taxon>
        <taxon>Bacillati</taxon>
        <taxon>Bacillota</taxon>
        <taxon>Clostridia</taxon>
        <taxon>Lachnospirales</taxon>
        <taxon>Lachnospiraceae</taxon>
        <taxon>Mediterraneibacter</taxon>
    </lineage>
</organism>
<dbReference type="EMBL" id="QRWQ01000001">
    <property type="protein sequence ID" value="RGT41667.1"/>
    <property type="molecule type" value="Genomic_DNA"/>
</dbReference>
<protein>
    <submittedName>
        <fullName evidence="5">Autoinducer 2 ABC transporter substrate-binding protein</fullName>
    </submittedName>
</protein>
<accession>A0A3E4K4P0</accession>
<evidence type="ECO:0000259" key="4">
    <source>
        <dbReference type="Pfam" id="PF13407"/>
    </source>
</evidence>
<evidence type="ECO:0000313" key="6">
    <source>
        <dbReference type="Proteomes" id="UP000283834"/>
    </source>
</evidence>
<feature type="signal peptide" evidence="3">
    <location>
        <begin position="1"/>
        <end position="22"/>
    </location>
</feature>
<dbReference type="RefSeq" id="WP_117636613.1">
    <property type="nucleotide sequence ID" value="NZ_AP031447.1"/>
</dbReference>
<dbReference type="PANTHER" id="PTHR30036">
    <property type="entry name" value="D-XYLOSE-BINDING PERIPLASMIC PROTEIN"/>
    <property type="match status" value="1"/>
</dbReference>
<dbReference type="PROSITE" id="PS51257">
    <property type="entry name" value="PROKAR_LIPOPROTEIN"/>
    <property type="match status" value="1"/>
</dbReference>
<keyword evidence="3" id="KW-0732">Signal</keyword>
<dbReference type="Proteomes" id="UP000283834">
    <property type="component" value="Unassembled WGS sequence"/>
</dbReference>
<dbReference type="InterPro" id="IPR050555">
    <property type="entry name" value="Bact_Solute-Bind_Prot2"/>
</dbReference>
<proteinExistence type="inferred from homology"/>
<name>A0A3E4K4P0_MEDGN</name>
<dbReference type="GO" id="GO:0030288">
    <property type="term" value="C:outer membrane-bounded periplasmic space"/>
    <property type="evidence" value="ECO:0007669"/>
    <property type="project" value="TreeGrafter"/>
</dbReference>
<comment type="similarity">
    <text evidence="2">Belongs to the bacterial solute-binding protein 2 family.</text>
</comment>
<feature type="chain" id="PRO_5038742992" evidence="3">
    <location>
        <begin position="23"/>
        <end position="341"/>
    </location>
</feature>
<evidence type="ECO:0000256" key="3">
    <source>
        <dbReference type="SAM" id="SignalP"/>
    </source>
</evidence>
<dbReference type="InterPro" id="IPR028082">
    <property type="entry name" value="Peripla_BP_I"/>
</dbReference>
<gene>
    <name evidence="5" type="ORF">DWX36_00045</name>
</gene>
<feature type="domain" description="Periplasmic binding protein" evidence="4">
    <location>
        <begin position="46"/>
        <end position="302"/>
    </location>
</feature>
<evidence type="ECO:0000256" key="1">
    <source>
        <dbReference type="ARBA" id="ARBA00004196"/>
    </source>
</evidence>
<comment type="subcellular location">
    <subcellularLocation>
        <location evidence="1">Cell envelope</location>
    </subcellularLocation>
</comment>
<evidence type="ECO:0000313" key="5">
    <source>
        <dbReference type="EMBL" id="RGT41667.1"/>
    </source>
</evidence>
<dbReference type="CDD" id="cd06302">
    <property type="entry name" value="PBP1_LsrB_Quorum_Sensing-like"/>
    <property type="match status" value="1"/>
</dbReference>
<dbReference type="InterPro" id="IPR025997">
    <property type="entry name" value="SBP_2_dom"/>
</dbReference>
<dbReference type="GO" id="GO:0030246">
    <property type="term" value="F:carbohydrate binding"/>
    <property type="evidence" value="ECO:0007669"/>
    <property type="project" value="TreeGrafter"/>
</dbReference>
<dbReference type="AlphaFoldDB" id="A0A3E4K4P0"/>
<dbReference type="SUPFAM" id="SSF53822">
    <property type="entry name" value="Periplasmic binding protein-like I"/>
    <property type="match status" value="1"/>
</dbReference>
<dbReference type="Gene3D" id="3.40.50.2300">
    <property type="match status" value="2"/>
</dbReference>